<evidence type="ECO:0000313" key="1">
    <source>
        <dbReference type="EMBL" id="KAI4457593.1"/>
    </source>
</evidence>
<comment type="caution">
    <text evidence="1">The sequence shown here is derived from an EMBL/GenBank/DDBJ whole genome shotgun (WGS) entry which is preliminary data.</text>
</comment>
<accession>A0ACB9SS49</accession>
<sequence>MFILPQSTWCTGALPEKRPSSRIQNESLDYYTRRRKDVLSRPAEEFENDQTLEAMWAMKAFEHAEIYFNILCSVDPRLLKLTPVDDTIYKIFREEFPTLDVRIINEDELKSGKGKAKWRPFCERFKKVVEDYSYGTLLRADASKDYTQENSMLVTRIQFYAVELARNKEGVNDDIRWKFRPKPEESETKDV</sequence>
<gene>
    <name evidence="1" type="ORF">MML48_7g00004953</name>
</gene>
<proteinExistence type="predicted"/>
<reference evidence="1" key="1">
    <citation type="submission" date="2022-04" db="EMBL/GenBank/DDBJ databases">
        <title>Chromosome-scale genome assembly of Holotrichia oblita Faldermann.</title>
        <authorList>
            <person name="Rongchong L."/>
        </authorList>
    </citation>
    <scope>NUCLEOTIDE SEQUENCE</scope>
    <source>
        <strain evidence="1">81SQS9</strain>
    </source>
</reference>
<keyword evidence="2" id="KW-1185">Reference proteome</keyword>
<name>A0ACB9SS49_HOLOL</name>
<dbReference type="EMBL" id="CM043021">
    <property type="protein sequence ID" value="KAI4457593.1"/>
    <property type="molecule type" value="Genomic_DNA"/>
</dbReference>
<dbReference type="Proteomes" id="UP001056778">
    <property type="component" value="Chromosome 7"/>
</dbReference>
<organism evidence="1 2">
    <name type="scientific">Holotrichia oblita</name>
    <name type="common">Chafer beetle</name>
    <dbReference type="NCBI Taxonomy" id="644536"/>
    <lineage>
        <taxon>Eukaryota</taxon>
        <taxon>Metazoa</taxon>
        <taxon>Ecdysozoa</taxon>
        <taxon>Arthropoda</taxon>
        <taxon>Hexapoda</taxon>
        <taxon>Insecta</taxon>
        <taxon>Pterygota</taxon>
        <taxon>Neoptera</taxon>
        <taxon>Endopterygota</taxon>
        <taxon>Coleoptera</taxon>
        <taxon>Polyphaga</taxon>
        <taxon>Scarabaeiformia</taxon>
        <taxon>Scarabaeidae</taxon>
        <taxon>Melolonthinae</taxon>
        <taxon>Holotrichia</taxon>
    </lineage>
</organism>
<evidence type="ECO:0000313" key="2">
    <source>
        <dbReference type="Proteomes" id="UP001056778"/>
    </source>
</evidence>
<protein>
    <submittedName>
        <fullName evidence="1">Protein pbdc1</fullName>
    </submittedName>
</protein>